<evidence type="ECO:0000313" key="7">
    <source>
        <dbReference type="Proteomes" id="UP000237797"/>
    </source>
</evidence>
<evidence type="ECO:0000256" key="4">
    <source>
        <dbReference type="ARBA" id="ARBA00023014"/>
    </source>
</evidence>
<keyword evidence="1" id="KW-0001">2Fe-2S</keyword>
<dbReference type="Pfam" id="PF09360">
    <property type="entry name" value="zf-CDGSH"/>
    <property type="match status" value="1"/>
</dbReference>
<dbReference type="SMART" id="SM00704">
    <property type="entry name" value="ZnF_CDGSH"/>
    <property type="match status" value="1"/>
</dbReference>
<evidence type="ECO:0000313" key="6">
    <source>
        <dbReference type="EMBL" id="PRX42305.1"/>
    </source>
</evidence>
<evidence type="ECO:0000259" key="5">
    <source>
        <dbReference type="SMART" id="SM00704"/>
    </source>
</evidence>
<reference evidence="6 7" key="1">
    <citation type="submission" date="2018-03" db="EMBL/GenBank/DDBJ databases">
        <title>Genomic Encyclopedia of Archaeal and Bacterial Type Strains, Phase II (KMG-II): from individual species to whole genera.</title>
        <authorList>
            <person name="Goeker M."/>
        </authorList>
    </citation>
    <scope>NUCLEOTIDE SEQUENCE [LARGE SCALE GENOMIC DNA]</scope>
    <source>
        <strain evidence="6 7">DSM 44946</strain>
    </source>
</reference>
<evidence type="ECO:0000256" key="2">
    <source>
        <dbReference type="ARBA" id="ARBA00022723"/>
    </source>
</evidence>
<name>A0A2T0LIZ1_9BACL</name>
<evidence type="ECO:0000256" key="3">
    <source>
        <dbReference type="ARBA" id="ARBA00023004"/>
    </source>
</evidence>
<keyword evidence="2" id="KW-0479">Metal-binding</keyword>
<dbReference type="GO" id="GO:0046872">
    <property type="term" value="F:metal ion binding"/>
    <property type="evidence" value="ECO:0007669"/>
    <property type="project" value="UniProtKB-KW"/>
</dbReference>
<dbReference type="GO" id="GO:0005737">
    <property type="term" value="C:cytoplasm"/>
    <property type="evidence" value="ECO:0007669"/>
    <property type="project" value="UniProtKB-ARBA"/>
</dbReference>
<proteinExistence type="predicted"/>
<dbReference type="Proteomes" id="UP000237797">
    <property type="component" value="Unassembled WGS sequence"/>
</dbReference>
<feature type="domain" description="Iron-binding zinc finger CDGSH type" evidence="5">
    <location>
        <begin position="25"/>
        <end position="60"/>
    </location>
</feature>
<dbReference type="Gene3D" id="3.40.5.90">
    <property type="entry name" value="CDGSH iron-sulfur domain, mitoNEET-type"/>
    <property type="match status" value="1"/>
</dbReference>
<dbReference type="InterPro" id="IPR042216">
    <property type="entry name" value="MitoNEET_CISD"/>
</dbReference>
<dbReference type="InterPro" id="IPR018967">
    <property type="entry name" value="FeS-contain_CDGSH-typ"/>
</dbReference>
<sequence length="67" mass="7546">MAVVKIQIRDKGPYLITGDVELLDAEGNRFEHKKSFALCRCGLSQRKPFCDGSHKGNFDDCTRAKET</sequence>
<dbReference type="OrthoDB" id="9795032at2"/>
<evidence type="ECO:0000256" key="1">
    <source>
        <dbReference type="ARBA" id="ARBA00022714"/>
    </source>
</evidence>
<dbReference type="EMBL" id="PVNE01000002">
    <property type="protein sequence ID" value="PRX42305.1"/>
    <property type="molecule type" value="Genomic_DNA"/>
</dbReference>
<dbReference type="RefSeq" id="WP_106343830.1">
    <property type="nucleotide sequence ID" value="NZ_PVNE01000002.1"/>
</dbReference>
<dbReference type="GO" id="GO:0051537">
    <property type="term" value="F:2 iron, 2 sulfur cluster binding"/>
    <property type="evidence" value="ECO:0007669"/>
    <property type="project" value="UniProtKB-KW"/>
</dbReference>
<keyword evidence="3" id="KW-0408">Iron</keyword>
<dbReference type="AlphaFoldDB" id="A0A2T0LIZ1"/>
<keyword evidence="7" id="KW-1185">Reference proteome</keyword>
<accession>A0A2T0LIZ1</accession>
<keyword evidence="4" id="KW-0411">Iron-sulfur</keyword>
<organism evidence="6 7">
    <name type="scientific">Planifilum fimeticola</name>
    <dbReference type="NCBI Taxonomy" id="201975"/>
    <lineage>
        <taxon>Bacteria</taxon>
        <taxon>Bacillati</taxon>
        <taxon>Bacillota</taxon>
        <taxon>Bacilli</taxon>
        <taxon>Bacillales</taxon>
        <taxon>Thermoactinomycetaceae</taxon>
        <taxon>Planifilum</taxon>
    </lineage>
</organism>
<comment type="caution">
    <text evidence="6">The sequence shown here is derived from an EMBL/GenBank/DDBJ whole genome shotgun (WGS) entry which is preliminary data.</text>
</comment>
<gene>
    <name evidence="6" type="ORF">CLV97_10292</name>
</gene>
<protein>
    <submittedName>
        <fullName evidence="6">Iron-binding CDGSH zinc finger protein</fullName>
    </submittedName>
</protein>